<reference evidence="2" key="1">
    <citation type="journal article" date="2019" name="Int. J. Syst. Evol. Microbiol.">
        <title>The Global Catalogue of Microorganisms (GCM) 10K type strain sequencing project: providing services to taxonomists for standard genome sequencing and annotation.</title>
        <authorList>
            <consortium name="The Broad Institute Genomics Platform"/>
            <consortium name="The Broad Institute Genome Sequencing Center for Infectious Disease"/>
            <person name="Wu L."/>
            <person name="Ma J."/>
        </authorList>
    </citation>
    <scope>NUCLEOTIDE SEQUENCE [LARGE SCALE GENOMIC DNA]</scope>
    <source>
        <strain evidence="2">CCUG 56401</strain>
    </source>
</reference>
<dbReference type="RefSeq" id="WP_263252385.1">
    <property type="nucleotide sequence ID" value="NZ_BAABLT010000044.1"/>
</dbReference>
<dbReference type="Proteomes" id="UP001597018">
    <property type="component" value="Unassembled WGS sequence"/>
</dbReference>
<sequence length="99" mass="10642">MDIDDRDILLTAAERIERLAASATSGDWRTGGLLATRPEVIAHRSDGSTEHVAEARAGSARWIAAFSPELAGPLADWLRSTSDDSAVEFARAVLRRLPG</sequence>
<keyword evidence="2" id="KW-1185">Reference proteome</keyword>
<comment type="caution">
    <text evidence="1">The sequence shown here is derived from an EMBL/GenBank/DDBJ whole genome shotgun (WGS) entry which is preliminary data.</text>
</comment>
<dbReference type="EMBL" id="JBHTIW010000047">
    <property type="protein sequence ID" value="MFD0923926.1"/>
    <property type="molecule type" value="Genomic_DNA"/>
</dbReference>
<protein>
    <submittedName>
        <fullName evidence="1">Uncharacterized protein</fullName>
    </submittedName>
</protein>
<gene>
    <name evidence="1" type="ORF">ACFQ16_29620</name>
</gene>
<proteinExistence type="predicted"/>
<organism evidence="1 2">
    <name type="scientific">Saccharopolyspora rosea</name>
    <dbReference type="NCBI Taxonomy" id="524884"/>
    <lineage>
        <taxon>Bacteria</taxon>
        <taxon>Bacillati</taxon>
        <taxon>Actinomycetota</taxon>
        <taxon>Actinomycetes</taxon>
        <taxon>Pseudonocardiales</taxon>
        <taxon>Pseudonocardiaceae</taxon>
        <taxon>Saccharopolyspora</taxon>
    </lineage>
</organism>
<name>A0ABW3G0A1_9PSEU</name>
<evidence type="ECO:0000313" key="1">
    <source>
        <dbReference type="EMBL" id="MFD0923926.1"/>
    </source>
</evidence>
<accession>A0ABW3G0A1</accession>
<evidence type="ECO:0000313" key="2">
    <source>
        <dbReference type="Proteomes" id="UP001597018"/>
    </source>
</evidence>